<dbReference type="InterPro" id="IPR023635">
    <property type="entry name" value="Peptide_deformylase"/>
</dbReference>
<name>A0A0F8X1N9_9ZZZZ</name>
<dbReference type="NCBIfam" id="TIGR00079">
    <property type="entry name" value="pept_deformyl"/>
    <property type="match status" value="1"/>
</dbReference>
<dbReference type="AlphaFoldDB" id="A0A0F8X1N9"/>
<organism evidence="2">
    <name type="scientific">marine sediment metagenome</name>
    <dbReference type="NCBI Taxonomy" id="412755"/>
    <lineage>
        <taxon>unclassified sequences</taxon>
        <taxon>metagenomes</taxon>
        <taxon>ecological metagenomes</taxon>
    </lineage>
</organism>
<sequence length="196" mass="22357">MILPIVAYGDAVLRKVCTDIPKDFPKLEELVANMYETMYNANGVGLAAPQIGLPIRLFVVDTTPFADDDDLSEEEQKSLKGFKKTFINAHITEETGTEWAFNEGCLSIPEVREDIMRKDTISITYVDEHFKEYTETFDGLLARVIQHEYDHIEGILFTDKVSSLKKRMLKGKLSGISKGKIDVEYRMRFPNVKKAR</sequence>
<dbReference type="InterPro" id="IPR036821">
    <property type="entry name" value="Peptide_deformylase_sf"/>
</dbReference>
<dbReference type="PRINTS" id="PR01576">
    <property type="entry name" value="PDEFORMYLASE"/>
</dbReference>
<dbReference type="NCBIfam" id="NF001159">
    <property type="entry name" value="PRK00150.1-3"/>
    <property type="match status" value="1"/>
</dbReference>
<accession>A0A0F8X1N9</accession>
<protein>
    <recommendedName>
        <fullName evidence="3">Peptide deformylase</fullName>
    </recommendedName>
</protein>
<dbReference type="SUPFAM" id="SSF56420">
    <property type="entry name" value="Peptide deformylase"/>
    <property type="match status" value="1"/>
</dbReference>
<dbReference type="Gene3D" id="3.90.45.10">
    <property type="entry name" value="Peptide deformylase"/>
    <property type="match status" value="1"/>
</dbReference>
<proteinExistence type="inferred from homology"/>
<dbReference type="EMBL" id="LAZR01061729">
    <property type="protein sequence ID" value="KKK62992.1"/>
    <property type="molecule type" value="Genomic_DNA"/>
</dbReference>
<dbReference type="CDD" id="cd00487">
    <property type="entry name" value="Pep_deformylase"/>
    <property type="match status" value="1"/>
</dbReference>
<dbReference type="HAMAP" id="MF_00163">
    <property type="entry name" value="Pep_deformylase"/>
    <property type="match status" value="1"/>
</dbReference>
<dbReference type="PIRSF" id="PIRSF004749">
    <property type="entry name" value="Pep_def"/>
    <property type="match status" value="1"/>
</dbReference>
<gene>
    <name evidence="2" type="ORF">LCGC14_2998780</name>
</gene>
<evidence type="ECO:0000313" key="2">
    <source>
        <dbReference type="EMBL" id="KKK62992.1"/>
    </source>
</evidence>
<dbReference type="Pfam" id="PF01327">
    <property type="entry name" value="Pep_deformylase"/>
    <property type="match status" value="1"/>
</dbReference>
<evidence type="ECO:0008006" key="3">
    <source>
        <dbReference type="Google" id="ProtNLM"/>
    </source>
</evidence>
<comment type="similarity">
    <text evidence="1">Belongs to the polypeptide deformylase family.</text>
</comment>
<reference evidence="2" key="1">
    <citation type="journal article" date="2015" name="Nature">
        <title>Complex archaea that bridge the gap between prokaryotes and eukaryotes.</title>
        <authorList>
            <person name="Spang A."/>
            <person name="Saw J.H."/>
            <person name="Jorgensen S.L."/>
            <person name="Zaremba-Niedzwiedzka K."/>
            <person name="Martijn J."/>
            <person name="Lind A.E."/>
            <person name="van Eijk R."/>
            <person name="Schleper C."/>
            <person name="Guy L."/>
            <person name="Ettema T.J."/>
        </authorList>
    </citation>
    <scope>NUCLEOTIDE SEQUENCE</scope>
</reference>
<comment type="caution">
    <text evidence="2">The sequence shown here is derived from an EMBL/GenBank/DDBJ whole genome shotgun (WGS) entry which is preliminary data.</text>
</comment>
<dbReference type="GO" id="GO:0042586">
    <property type="term" value="F:peptide deformylase activity"/>
    <property type="evidence" value="ECO:0007669"/>
    <property type="project" value="InterPro"/>
</dbReference>
<dbReference type="PANTHER" id="PTHR10458">
    <property type="entry name" value="PEPTIDE DEFORMYLASE"/>
    <property type="match status" value="1"/>
</dbReference>
<dbReference type="PANTHER" id="PTHR10458:SF22">
    <property type="entry name" value="PEPTIDE DEFORMYLASE"/>
    <property type="match status" value="1"/>
</dbReference>
<evidence type="ECO:0000256" key="1">
    <source>
        <dbReference type="ARBA" id="ARBA00010759"/>
    </source>
</evidence>